<organism evidence="2 3">
    <name type="scientific">Pelomonas candidula</name>
    <dbReference type="NCBI Taxonomy" id="3299025"/>
    <lineage>
        <taxon>Bacteria</taxon>
        <taxon>Pseudomonadati</taxon>
        <taxon>Pseudomonadota</taxon>
        <taxon>Betaproteobacteria</taxon>
        <taxon>Burkholderiales</taxon>
        <taxon>Sphaerotilaceae</taxon>
        <taxon>Roseateles</taxon>
    </lineage>
</organism>
<keyword evidence="3" id="KW-1185">Reference proteome</keyword>
<comment type="caution">
    <text evidence="2">The sequence shown here is derived from an EMBL/GenBank/DDBJ whole genome shotgun (WGS) entry which is preliminary data.</text>
</comment>
<dbReference type="PROSITE" id="PS00409">
    <property type="entry name" value="PROKAR_NTER_METHYL"/>
    <property type="match status" value="1"/>
</dbReference>
<evidence type="ECO:0000256" key="1">
    <source>
        <dbReference type="SAM" id="Phobius"/>
    </source>
</evidence>
<sequence length="394" mass="41350">MQDPRRRANLQAGFTLIELMVGMVVGLLAVLVITQVLALAEGKKRTVSMGSDAQINGALALFTLQRDIAQAGYGAAAIPEALGCTAKYQAGTSGTFTLAPVIINQNGQANGSDTLTILQANTTNFSAPMALTEDTANPPTSATPFKVTSSLGAAAGNLMVLVPLTRVPNSAQGVLTPAWTMDGTVPCSVFSVTDDAAVTTTALTATQVPHVNGAGMRAWNQDSVFPAIKVEGNPSVLKSVLLNMGSMVLRTYSVSAAGNLQGTDLSLTDGSMLPAADLYPQIVKMQAFYGKDTDGDGKVDAYNKTAPTSNAEWKQVKTLRIAIVARSGQFEKEEVTATAPQWDLGSTIAVTGTATCNGSSACLSLDVSALADWKHYRYKVYDTIVPLRNVLWHS</sequence>
<reference evidence="2 3" key="1">
    <citation type="submission" date="2024-08" db="EMBL/GenBank/DDBJ databases">
        <authorList>
            <person name="Lu H."/>
        </authorList>
    </citation>
    <scope>NUCLEOTIDE SEQUENCE [LARGE SCALE GENOMIC DNA]</scope>
    <source>
        <strain evidence="2 3">BYS78W</strain>
    </source>
</reference>
<evidence type="ECO:0000313" key="2">
    <source>
        <dbReference type="EMBL" id="MFG6488946.1"/>
    </source>
</evidence>
<dbReference type="Pfam" id="PF07963">
    <property type="entry name" value="N_methyl"/>
    <property type="match status" value="1"/>
</dbReference>
<keyword evidence="1" id="KW-0812">Transmembrane</keyword>
<dbReference type="InterPro" id="IPR012902">
    <property type="entry name" value="N_methyl_site"/>
</dbReference>
<proteinExistence type="predicted"/>
<evidence type="ECO:0000313" key="3">
    <source>
        <dbReference type="Proteomes" id="UP001606134"/>
    </source>
</evidence>
<feature type="transmembrane region" description="Helical" evidence="1">
    <location>
        <begin position="20"/>
        <end position="40"/>
    </location>
</feature>
<accession>A0ABW7HGB0</accession>
<name>A0ABW7HGB0_9BURK</name>
<protein>
    <submittedName>
        <fullName evidence="2">PilW family protein</fullName>
    </submittedName>
</protein>
<dbReference type="Pfam" id="PF16074">
    <property type="entry name" value="PilW"/>
    <property type="match status" value="1"/>
</dbReference>
<dbReference type="EMBL" id="JBIGIC010000010">
    <property type="protein sequence ID" value="MFG6488946.1"/>
    <property type="molecule type" value="Genomic_DNA"/>
</dbReference>
<dbReference type="Proteomes" id="UP001606134">
    <property type="component" value="Unassembled WGS sequence"/>
</dbReference>
<dbReference type="NCBIfam" id="TIGR02532">
    <property type="entry name" value="IV_pilin_GFxxxE"/>
    <property type="match status" value="1"/>
</dbReference>
<keyword evidence="1" id="KW-1133">Transmembrane helix</keyword>
<keyword evidence="1" id="KW-0472">Membrane</keyword>
<dbReference type="RefSeq" id="WP_394414811.1">
    <property type="nucleotide sequence ID" value="NZ_JBIGIC010000010.1"/>
</dbReference>
<dbReference type="InterPro" id="IPR032092">
    <property type="entry name" value="PilW"/>
</dbReference>
<gene>
    <name evidence="2" type="ORF">ACG04R_19830</name>
</gene>